<evidence type="ECO:0000313" key="9">
    <source>
        <dbReference type="Proteomes" id="UP001500897"/>
    </source>
</evidence>
<dbReference type="Pfam" id="PF00067">
    <property type="entry name" value="p450"/>
    <property type="match status" value="1"/>
</dbReference>
<keyword evidence="3 7" id="KW-0479">Metal-binding</keyword>
<protein>
    <submittedName>
        <fullName evidence="8">Cytochrome P450</fullName>
    </submittedName>
</protein>
<evidence type="ECO:0000256" key="3">
    <source>
        <dbReference type="ARBA" id="ARBA00022723"/>
    </source>
</evidence>
<evidence type="ECO:0000256" key="5">
    <source>
        <dbReference type="ARBA" id="ARBA00023004"/>
    </source>
</evidence>
<dbReference type="InterPro" id="IPR036396">
    <property type="entry name" value="Cyt_P450_sf"/>
</dbReference>
<evidence type="ECO:0000256" key="1">
    <source>
        <dbReference type="ARBA" id="ARBA00010617"/>
    </source>
</evidence>
<evidence type="ECO:0000256" key="7">
    <source>
        <dbReference type="RuleBase" id="RU000461"/>
    </source>
</evidence>
<comment type="caution">
    <text evidence="8">The sequence shown here is derived from an EMBL/GenBank/DDBJ whole genome shotgun (WGS) entry which is preliminary data.</text>
</comment>
<dbReference type="InterPro" id="IPR050196">
    <property type="entry name" value="Cytochrome_P450_Monoox"/>
</dbReference>
<keyword evidence="2 7" id="KW-0349">Heme</keyword>
<dbReference type="PANTHER" id="PTHR24291:SF50">
    <property type="entry name" value="BIFUNCTIONAL ALBAFLAVENONE MONOOXYGENASE_TERPENE SYNTHASE"/>
    <property type="match status" value="1"/>
</dbReference>
<dbReference type="PRINTS" id="PR00465">
    <property type="entry name" value="EP450IV"/>
</dbReference>
<evidence type="ECO:0000256" key="6">
    <source>
        <dbReference type="ARBA" id="ARBA00023033"/>
    </source>
</evidence>
<name>A0ABP5HX30_9ACTN</name>
<keyword evidence="6 7" id="KW-0503">Monooxygenase</keyword>
<gene>
    <name evidence="8" type="ORF">GCM10009759_11450</name>
</gene>
<reference evidence="9" key="1">
    <citation type="journal article" date="2019" name="Int. J. Syst. Evol. Microbiol.">
        <title>The Global Catalogue of Microorganisms (GCM) 10K type strain sequencing project: providing services to taxonomists for standard genome sequencing and annotation.</title>
        <authorList>
            <consortium name="The Broad Institute Genomics Platform"/>
            <consortium name="The Broad Institute Genome Sequencing Center for Infectious Disease"/>
            <person name="Wu L."/>
            <person name="Ma J."/>
        </authorList>
    </citation>
    <scope>NUCLEOTIDE SEQUENCE [LARGE SCALE GENOMIC DNA]</scope>
    <source>
        <strain evidence="9">JCM 14559</strain>
    </source>
</reference>
<keyword evidence="5 7" id="KW-0408">Iron</keyword>
<dbReference type="RefSeq" id="WP_344550669.1">
    <property type="nucleotide sequence ID" value="NZ_BAAANS010000005.1"/>
</dbReference>
<dbReference type="InterPro" id="IPR002403">
    <property type="entry name" value="Cyt_P450_E_grp-IV"/>
</dbReference>
<organism evidence="8 9">
    <name type="scientific">Kitasatospora saccharophila</name>
    <dbReference type="NCBI Taxonomy" id="407973"/>
    <lineage>
        <taxon>Bacteria</taxon>
        <taxon>Bacillati</taxon>
        <taxon>Actinomycetota</taxon>
        <taxon>Actinomycetes</taxon>
        <taxon>Kitasatosporales</taxon>
        <taxon>Streptomycetaceae</taxon>
        <taxon>Kitasatospora</taxon>
    </lineage>
</organism>
<evidence type="ECO:0000256" key="2">
    <source>
        <dbReference type="ARBA" id="ARBA00022617"/>
    </source>
</evidence>
<evidence type="ECO:0000313" key="8">
    <source>
        <dbReference type="EMBL" id="GAA2088948.1"/>
    </source>
</evidence>
<keyword evidence="9" id="KW-1185">Reference proteome</keyword>
<dbReference type="Proteomes" id="UP001500897">
    <property type="component" value="Unassembled WGS sequence"/>
</dbReference>
<keyword evidence="4 7" id="KW-0560">Oxidoreductase</keyword>
<dbReference type="CDD" id="cd11049">
    <property type="entry name" value="CYP170A1-like"/>
    <property type="match status" value="1"/>
</dbReference>
<accession>A0ABP5HX30</accession>
<dbReference type="PANTHER" id="PTHR24291">
    <property type="entry name" value="CYTOCHROME P450 FAMILY 4"/>
    <property type="match status" value="1"/>
</dbReference>
<sequence length="444" mass="48104">MPATRPALAPGGLPLLGHLPALLSRPLAFLDTLPAHGDPVRIRVGPREMYVVSGPETVRRVLTDRTGYDRTGPLYAKIRAFLGNGLASCPHADHPRLRRIVQPAFRPALLPHYAEAMTEGTTALLAQWREGRVVDVTREAFRLTTAVAVRTLFSAGLRPRAAEELRAALDVLLRGIYLRVVLPAADLLPTPGRRRYRRALADWHAGVAAIIADYRARGIDRGDLLSLLLAARDEDGRPLAERELADQVATLVLAGAETTSAALAWSLRLVAEHPEAERKLHAEVDAVLAGRPARWEDLPHLPYTARVIDEALRLYPPAWAVSRTTTRPTELAGARLPAGALVVCCLYLLQRRPELFPRPGAFDPDRFADGGPPRGGYLPFGFGATKCPGDRFGLAEAVLALATVAGRWRLRPAAPGPVRPVPRIVLSPGPQPMLPQSRLGGPVG</sequence>
<dbReference type="EMBL" id="BAAANS010000005">
    <property type="protein sequence ID" value="GAA2088948.1"/>
    <property type="molecule type" value="Genomic_DNA"/>
</dbReference>
<dbReference type="PROSITE" id="PS00086">
    <property type="entry name" value="CYTOCHROME_P450"/>
    <property type="match status" value="1"/>
</dbReference>
<proteinExistence type="inferred from homology"/>
<comment type="similarity">
    <text evidence="1 7">Belongs to the cytochrome P450 family.</text>
</comment>
<evidence type="ECO:0000256" key="4">
    <source>
        <dbReference type="ARBA" id="ARBA00023002"/>
    </source>
</evidence>
<dbReference type="InterPro" id="IPR017972">
    <property type="entry name" value="Cyt_P450_CS"/>
</dbReference>
<dbReference type="Gene3D" id="1.10.630.10">
    <property type="entry name" value="Cytochrome P450"/>
    <property type="match status" value="1"/>
</dbReference>
<dbReference type="InterPro" id="IPR001128">
    <property type="entry name" value="Cyt_P450"/>
</dbReference>
<dbReference type="PRINTS" id="PR00385">
    <property type="entry name" value="P450"/>
</dbReference>
<dbReference type="SUPFAM" id="SSF48264">
    <property type="entry name" value="Cytochrome P450"/>
    <property type="match status" value="1"/>
</dbReference>